<accession>A0A1W1CIQ2</accession>
<sequence length="293" mass="34298">MNRSTFALFVALLIHILLFLLLWILFHFTAIDNNKGLKKQERKIKISLKEMPIKHKKSGLTKKKIPQPKIAPPMPKGSQLKKIVKPIHYKPKKPPRKPKLNKAKKVVKKKVVQQKTAPLPPKKPYIPLLAAKKENNTTKEIKKEPKKQNKLAWLYEDVADKETKTKTKKSHNSSSISQNIKELYGEEFGKLSPGQQQYILDNQEIMRRITQQVLIRVARVNIPRDLNVNRHNIVEFKLHPNGDMTDFKFLSKSGYYILDDTTKETIEYAYSRYPRPKETTLIRYNVFYNLARY</sequence>
<keyword evidence="2" id="KW-1133">Transmembrane helix</keyword>
<evidence type="ECO:0000256" key="1">
    <source>
        <dbReference type="SAM" id="MobiDB-lite"/>
    </source>
</evidence>
<keyword evidence="2" id="KW-0812">Transmembrane</keyword>
<organism evidence="4">
    <name type="scientific">hydrothermal vent metagenome</name>
    <dbReference type="NCBI Taxonomy" id="652676"/>
    <lineage>
        <taxon>unclassified sequences</taxon>
        <taxon>metagenomes</taxon>
        <taxon>ecological metagenomes</taxon>
    </lineage>
</organism>
<evidence type="ECO:0000256" key="2">
    <source>
        <dbReference type="SAM" id="Phobius"/>
    </source>
</evidence>
<proteinExistence type="predicted"/>
<dbReference type="EMBL" id="FPHK01000093">
    <property type="protein sequence ID" value="SFV65593.1"/>
    <property type="molecule type" value="Genomic_DNA"/>
</dbReference>
<dbReference type="Pfam" id="PF03544">
    <property type="entry name" value="TonB_C"/>
    <property type="match status" value="1"/>
</dbReference>
<dbReference type="AlphaFoldDB" id="A0A1W1CIQ2"/>
<evidence type="ECO:0000259" key="3">
    <source>
        <dbReference type="Pfam" id="PF03544"/>
    </source>
</evidence>
<dbReference type="InterPro" id="IPR037682">
    <property type="entry name" value="TonB_C"/>
</dbReference>
<dbReference type="GO" id="GO:0055085">
    <property type="term" value="P:transmembrane transport"/>
    <property type="evidence" value="ECO:0007669"/>
    <property type="project" value="InterPro"/>
</dbReference>
<dbReference type="SUPFAM" id="SSF74653">
    <property type="entry name" value="TolA/TonB C-terminal domain"/>
    <property type="match status" value="1"/>
</dbReference>
<evidence type="ECO:0000313" key="4">
    <source>
        <dbReference type="EMBL" id="SFV65593.1"/>
    </source>
</evidence>
<reference evidence="4" key="1">
    <citation type="submission" date="2016-10" db="EMBL/GenBank/DDBJ databases">
        <authorList>
            <person name="de Groot N.N."/>
        </authorList>
    </citation>
    <scope>NUCLEOTIDE SEQUENCE</scope>
</reference>
<feature type="domain" description="TonB C-terminal" evidence="3">
    <location>
        <begin position="232"/>
        <end position="283"/>
    </location>
</feature>
<feature type="compositionally biased region" description="Basic residues" evidence="1">
    <location>
        <begin position="57"/>
        <end position="66"/>
    </location>
</feature>
<protein>
    <submittedName>
        <fullName evidence="4">Ferric siderophore transport system, periplasmic binding protein TonB</fullName>
    </submittedName>
</protein>
<feature type="transmembrane region" description="Helical" evidence="2">
    <location>
        <begin position="6"/>
        <end position="30"/>
    </location>
</feature>
<gene>
    <name evidence="4" type="ORF">MNB_SM-6-1019</name>
</gene>
<name>A0A1W1CIQ2_9ZZZZ</name>
<feature type="region of interest" description="Disordered" evidence="1">
    <location>
        <begin position="57"/>
        <end position="77"/>
    </location>
</feature>
<keyword evidence="2" id="KW-0472">Membrane</keyword>